<keyword evidence="3" id="KW-0436">Ligase</keyword>
<dbReference type="AlphaFoldDB" id="A0A192TIA7"/>
<protein>
    <submittedName>
        <fullName evidence="3">2'-5' RNA ligase</fullName>
    </submittedName>
    <submittedName>
        <fullName evidence="2">RNA ligase T4 RnlA-like protein</fullName>
    </submittedName>
</protein>
<evidence type="ECO:0000259" key="1">
    <source>
        <dbReference type="Pfam" id="PF09511"/>
    </source>
</evidence>
<reference evidence="2 4" key="1">
    <citation type="submission" date="2015-11" db="EMBL/GenBank/DDBJ databases">
        <title>The limits of bacterial species coexistence and the symbiotic plasmid transference in sympatric Rhizobium populations.</title>
        <authorList>
            <person name="Perez-Carrascal O.M."/>
            <person name="VanInsberghe D."/>
            <person name="Juarez S."/>
            <person name="Polz M.F."/>
            <person name="Vinuesa P."/>
            <person name="Gonzalez V."/>
        </authorList>
    </citation>
    <scope>NUCLEOTIDE SEQUENCE [LARGE SCALE GENOMIC DNA]</scope>
    <source>
        <strain evidence="2 4">N771</strain>
        <plasmid evidence="2 4">pRphaN771c</plasmid>
    </source>
</reference>
<dbReference type="RefSeq" id="WP_064826273.1">
    <property type="nucleotide sequence ID" value="NZ_CP013534.1"/>
</dbReference>
<keyword evidence="3" id="KW-0614">Plasmid</keyword>
<feature type="domain" description="T4 RNA ligase 1-like N-terminal" evidence="1">
    <location>
        <begin position="61"/>
        <end position="240"/>
    </location>
</feature>
<dbReference type="Proteomes" id="UP000078551">
    <property type="component" value="Plasmid pRphaN771c"/>
</dbReference>
<name>A0A192TIA7_9HYPH</name>
<proteinExistence type="predicted"/>
<evidence type="ECO:0000313" key="2">
    <source>
        <dbReference type="EMBL" id="ANL87819.1"/>
    </source>
</evidence>
<dbReference type="GO" id="GO:0016874">
    <property type="term" value="F:ligase activity"/>
    <property type="evidence" value="ECO:0007669"/>
    <property type="project" value="UniProtKB-KW"/>
</dbReference>
<geneLocation type="plasmid" evidence="3 5">
    <name>pBS3c</name>
</geneLocation>
<dbReference type="Pfam" id="PF09511">
    <property type="entry name" value="RNA_lig_T4_1"/>
    <property type="match status" value="1"/>
</dbReference>
<evidence type="ECO:0000313" key="5">
    <source>
        <dbReference type="Proteomes" id="UP000540266"/>
    </source>
</evidence>
<accession>A0A192TIA7</accession>
<dbReference type="GeneID" id="45960308"/>
<keyword evidence="4" id="KW-1185">Reference proteome</keyword>
<sequence length="376" mass="41764">MNDPIHPARQIPFPDLIAGLKRAQGLGHVHRRQNATGTLQLYIYTPRCVYEDGWDQFSLIARGLIVDEGAGRVVATPFPKFFNVGERHGEVPDLPFETFEKLDGSLIIVFNDAGRWHAATKGAFDSEQALWAQARLDAHDLSGLSPDTTYLFEAVYPENRIVVRYAEPAMVMLAAYHASGLEVTYDEVRTTSQALGWRAAERHEFGNIADMMLHTATLPRDNEGFVVRFTNGLRLKLKGSEYRRIHALISRCTPLAMWEAMAAGDDMAAIRRDLPEEFWSDFDNIVLLLTKEYAAMERKVAELAASVAHLSDKELGLSLNSLPADVGPYVFGLRKAGAIVGKSRDALMRSIRPTGNVLPGYQPSYAMGRVIDEATS</sequence>
<dbReference type="Proteomes" id="UP000540266">
    <property type="component" value="Plasmid pBS3c"/>
</dbReference>
<evidence type="ECO:0000313" key="4">
    <source>
        <dbReference type="Proteomes" id="UP000078551"/>
    </source>
</evidence>
<evidence type="ECO:0000313" key="3">
    <source>
        <dbReference type="EMBL" id="QPK12025.1"/>
    </source>
</evidence>
<dbReference type="EMBL" id="CP013571">
    <property type="protein sequence ID" value="ANL87819.1"/>
    <property type="molecule type" value="Genomic_DNA"/>
</dbReference>
<dbReference type="InterPro" id="IPR019039">
    <property type="entry name" value="T4-Rnl1-like_N"/>
</dbReference>
<gene>
    <name evidence="2" type="ORF">AMC81_PC00347</name>
    <name evidence="3" type="ORF">HER27_027330</name>
</gene>
<organism evidence="3 5">
    <name type="scientific">Rhizobium phaseoli</name>
    <dbReference type="NCBI Taxonomy" id="396"/>
    <lineage>
        <taxon>Bacteria</taxon>
        <taxon>Pseudomonadati</taxon>
        <taxon>Pseudomonadota</taxon>
        <taxon>Alphaproteobacteria</taxon>
        <taxon>Hyphomicrobiales</taxon>
        <taxon>Rhizobiaceae</taxon>
        <taxon>Rhizobium/Agrobacterium group</taxon>
        <taxon>Rhizobium</taxon>
    </lineage>
</organism>
<reference evidence="3 5" key="2">
    <citation type="submission" date="2020-11" db="EMBL/GenBank/DDBJ databases">
        <title>Indigenous Rhizobia Nodulating Common beans in Western Kenya.</title>
        <authorList>
            <person name="Wekesa C.S."/>
            <person name="Oelmueller R."/>
            <person name="Furch A.C."/>
        </authorList>
    </citation>
    <scope>NUCLEOTIDE SEQUENCE [LARGE SCALE GENOMIC DNA]</scope>
    <source>
        <strain evidence="5">BS3</strain>
        <strain evidence="3">S3</strain>
        <plasmid evidence="3 5">pBS3c</plasmid>
    </source>
</reference>
<dbReference type="EMBL" id="CP064934">
    <property type="protein sequence ID" value="QPK12025.1"/>
    <property type="molecule type" value="Genomic_DNA"/>
</dbReference>
<geneLocation type="plasmid" evidence="2 4">
    <name>pRphaN771c</name>
</geneLocation>